<evidence type="ECO:0000313" key="19">
    <source>
        <dbReference type="Proteomes" id="UP000190341"/>
    </source>
</evidence>
<evidence type="ECO:0000256" key="3">
    <source>
        <dbReference type="ARBA" id="ARBA00022457"/>
    </source>
</evidence>
<dbReference type="GO" id="GO:0006260">
    <property type="term" value="P:DNA replication"/>
    <property type="evidence" value="ECO:0007669"/>
    <property type="project" value="UniProtKB-KW"/>
</dbReference>
<sequence>MRDLHVVAAVIQFSNKILAAKRLPGGPSGLKWEFPGGKVEKGESPQDALQREIREELSLEISVQQDIGTFATVIGDVRIHLQCFRCVAQSEVVVLSAHSEVMWCSPADLRTLDWALPDVPVIDVI</sequence>
<evidence type="ECO:0000259" key="17">
    <source>
        <dbReference type="PROSITE" id="PS51462"/>
    </source>
</evidence>
<dbReference type="EMBL" id="FUZV01000001">
    <property type="protein sequence ID" value="SKC61063.1"/>
    <property type="molecule type" value="Genomic_DNA"/>
</dbReference>
<keyword evidence="5" id="KW-0479">Metal-binding</keyword>
<keyword evidence="8" id="KW-0460">Magnesium</keyword>
<evidence type="ECO:0000256" key="5">
    <source>
        <dbReference type="ARBA" id="ARBA00022723"/>
    </source>
</evidence>
<evidence type="ECO:0000256" key="9">
    <source>
        <dbReference type="ARBA" id="ARBA00023204"/>
    </source>
</evidence>
<dbReference type="GO" id="GO:0008413">
    <property type="term" value="F:8-oxo-7,8-dihydroguanosine triphosphate pyrophosphatase activity"/>
    <property type="evidence" value="ECO:0007669"/>
    <property type="project" value="TreeGrafter"/>
</dbReference>
<name>A0A1T5KBG8_9GAMM</name>
<reference evidence="18 19" key="1">
    <citation type="submission" date="2017-02" db="EMBL/GenBank/DDBJ databases">
        <authorList>
            <person name="Peterson S.W."/>
        </authorList>
    </citation>
    <scope>NUCLEOTIDE SEQUENCE [LARGE SCALE GENOMIC DNA]</scope>
    <source>
        <strain evidence="18 19">P15</strain>
    </source>
</reference>
<keyword evidence="9" id="KW-0234">DNA repair</keyword>
<keyword evidence="6" id="KW-0227">DNA damage</keyword>
<evidence type="ECO:0000256" key="14">
    <source>
        <dbReference type="ARBA" id="ARBA00041592"/>
    </source>
</evidence>
<evidence type="ECO:0000256" key="1">
    <source>
        <dbReference type="ARBA" id="ARBA00001946"/>
    </source>
</evidence>
<dbReference type="GO" id="GO:0046872">
    <property type="term" value="F:metal ion binding"/>
    <property type="evidence" value="ECO:0007669"/>
    <property type="project" value="UniProtKB-KW"/>
</dbReference>
<dbReference type="Pfam" id="PF00293">
    <property type="entry name" value="NUDIX"/>
    <property type="match status" value="1"/>
</dbReference>
<evidence type="ECO:0000256" key="8">
    <source>
        <dbReference type="ARBA" id="ARBA00022842"/>
    </source>
</evidence>
<dbReference type="InterPro" id="IPR047127">
    <property type="entry name" value="MutT-like"/>
</dbReference>
<dbReference type="InterPro" id="IPR000086">
    <property type="entry name" value="NUDIX_hydrolase_dom"/>
</dbReference>
<evidence type="ECO:0000256" key="13">
    <source>
        <dbReference type="ARBA" id="ARBA00040794"/>
    </source>
</evidence>
<dbReference type="PANTHER" id="PTHR47707:SF1">
    <property type="entry name" value="NUDIX HYDROLASE FAMILY PROTEIN"/>
    <property type="match status" value="1"/>
</dbReference>
<proteinExistence type="inferred from homology"/>
<dbReference type="GO" id="GO:0044716">
    <property type="term" value="F:8-oxo-GDP phosphatase activity"/>
    <property type="evidence" value="ECO:0007669"/>
    <property type="project" value="TreeGrafter"/>
</dbReference>
<dbReference type="Proteomes" id="UP000190341">
    <property type="component" value="Unassembled WGS sequence"/>
</dbReference>
<protein>
    <recommendedName>
        <fullName evidence="13">8-oxo-dGTP diphosphatase</fullName>
        <ecNumber evidence="12">3.6.1.55</ecNumber>
    </recommendedName>
    <alternativeName>
        <fullName evidence="16">7,8-dihydro-8-oxoguanine-triphosphatase</fullName>
    </alternativeName>
    <alternativeName>
        <fullName evidence="15">Mutator protein MutT</fullName>
    </alternativeName>
    <alternativeName>
        <fullName evidence="14">dGTP pyrophosphohydrolase</fullName>
    </alternativeName>
</protein>
<dbReference type="Gene3D" id="3.90.79.10">
    <property type="entry name" value="Nucleoside Triphosphate Pyrophosphohydrolase"/>
    <property type="match status" value="1"/>
</dbReference>
<accession>A0A1T5KBG8</accession>
<evidence type="ECO:0000256" key="11">
    <source>
        <dbReference type="ARBA" id="ARBA00036904"/>
    </source>
</evidence>
<dbReference type="PRINTS" id="PR00502">
    <property type="entry name" value="NUDIXFAMILY"/>
</dbReference>
<comment type="cofactor">
    <cofactor evidence="1">
        <name>Mg(2+)</name>
        <dbReference type="ChEBI" id="CHEBI:18420"/>
    </cofactor>
</comment>
<evidence type="ECO:0000256" key="2">
    <source>
        <dbReference type="ARBA" id="ARBA00005582"/>
    </source>
</evidence>
<dbReference type="PANTHER" id="PTHR47707">
    <property type="entry name" value="8-OXO-DGTP DIPHOSPHATASE"/>
    <property type="match status" value="1"/>
</dbReference>
<dbReference type="PROSITE" id="PS51462">
    <property type="entry name" value="NUDIX"/>
    <property type="match status" value="1"/>
</dbReference>
<organism evidence="18 19">
    <name type="scientific">Pseudoxanthomonas indica</name>
    <dbReference type="NCBI Taxonomy" id="428993"/>
    <lineage>
        <taxon>Bacteria</taxon>
        <taxon>Pseudomonadati</taxon>
        <taxon>Pseudomonadota</taxon>
        <taxon>Gammaproteobacteria</taxon>
        <taxon>Lysobacterales</taxon>
        <taxon>Lysobacteraceae</taxon>
        <taxon>Pseudoxanthomonas</taxon>
    </lineage>
</organism>
<gene>
    <name evidence="18" type="ORF">SAMN06296058_1548</name>
</gene>
<dbReference type="SUPFAM" id="SSF55811">
    <property type="entry name" value="Nudix"/>
    <property type="match status" value="1"/>
</dbReference>
<dbReference type="GO" id="GO:0035539">
    <property type="term" value="F:8-oxo-7,8-dihydrodeoxyguanosine triphosphate pyrophosphatase activity"/>
    <property type="evidence" value="ECO:0007669"/>
    <property type="project" value="UniProtKB-EC"/>
</dbReference>
<evidence type="ECO:0000256" key="7">
    <source>
        <dbReference type="ARBA" id="ARBA00022801"/>
    </source>
</evidence>
<keyword evidence="19" id="KW-1185">Reference proteome</keyword>
<evidence type="ECO:0000313" key="18">
    <source>
        <dbReference type="EMBL" id="SKC61063.1"/>
    </source>
</evidence>
<evidence type="ECO:0000256" key="6">
    <source>
        <dbReference type="ARBA" id="ARBA00022763"/>
    </source>
</evidence>
<keyword evidence="3" id="KW-0515">Mutator protein</keyword>
<evidence type="ECO:0000256" key="10">
    <source>
        <dbReference type="ARBA" id="ARBA00035861"/>
    </source>
</evidence>
<dbReference type="CDD" id="cd03425">
    <property type="entry name" value="NUDIX_MutT_NudA_like"/>
    <property type="match status" value="1"/>
</dbReference>
<dbReference type="GO" id="GO:0044715">
    <property type="term" value="F:8-oxo-dGDP phosphatase activity"/>
    <property type="evidence" value="ECO:0007669"/>
    <property type="project" value="TreeGrafter"/>
</dbReference>
<evidence type="ECO:0000256" key="12">
    <source>
        <dbReference type="ARBA" id="ARBA00038905"/>
    </source>
</evidence>
<dbReference type="EC" id="3.6.1.55" evidence="12"/>
<evidence type="ECO:0000256" key="15">
    <source>
        <dbReference type="ARBA" id="ARBA00041979"/>
    </source>
</evidence>
<comment type="catalytic activity">
    <reaction evidence="10">
        <text>8-oxo-dGTP + H2O = 8-oxo-dGMP + diphosphate + H(+)</text>
        <dbReference type="Rhea" id="RHEA:31575"/>
        <dbReference type="ChEBI" id="CHEBI:15377"/>
        <dbReference type="ChEBI" id="CHEBI:15378"/>
        <dbReference type="ChEBI" id="CHEBI:33019"/>
        <dbReference type="ChEBI" id="CHEBI:63224"/>
        <dbReference type="ChEBI" id="CHEBI:77896"/>
        <dbReference type="EC" id="3.6.1.55"/>
    </reaction>
</comment>
<dbReference type="InterPro" id="IPR020476">
    <property type="entry name" value="Nudix_hydrolase"/>
</dbReference>
<comment type="similarity">
    <text evidence="2">Belongs to the Nudix hydrolase family.</text>
</comment>
<evidence type="ECO:0000256" key="4">
    <source>
        <dbReference type="ARBA" id="ARBA00022705"/>
    </source>
</evidence>
<keyword evidence="4" id="KW-0235">DNA replication</keyword>
<dbReference type="InterPro" id="IPR015797">
    <property type="entry name" value="NUDIX_hydrolase-like_dom_sf"/>
</dbReference>
<comment type="catalytic activity">
    <reaction evidence="11">
        <text>8-oxo-GTP + H2O = 8-oxo-GMP + diphosphate + H(+)</text>
        <dbReference type="Rhea" id="RHEA:67616"/>
        <dbReference type="ChEBI" id="CHEBI:15377"/>
        <dbReference type="ChEBI" id="CHEBI:15378"/>
        <dbReference type="ChEBI" id="CHEBI:33019"/>
        <dbReference type="ChEBI" id="CHEBI:143553"/>
        <dbReference type="ChEBI" id="CHEBI:145694"/>
    </reaction>
</comment>
<dbReference type="AlphaFoldDB" id="A0A1T5KBG8"/>
<dbReference type="GO" id="GO:0006281">
    <property type="term" value="P:DNA repair"/>
    <property type="evidence" value="ECO:0007669"/>
    <property type="project" value="UniProtKB-KW"/>
</dbReference>
<dbReference type="STRING" id="428993.SAMN06296058_1548"/>
<evidence type="ECO:0000256" key="16">
    <source>
        <dbReference type="ARBA" id="ARBA00042798"/>
    </source>
</evidence>
<feature type="domain" description="Nudix hydrolase" evidence="17">
    <location>
        <begin position="1"/>
        <end position="125"/>
    </location>
</feature>
<keyword evidence="7" id="KW-0378">Hydrolase</keyword>